<comment type="caution">
    <text evidence="1">The sequence shown here is derived from an EMBL/GenBank/DDBJ whole genome shotgun (WGS) entry which is preliminary data.</text>
</comment>
<name>A0ABQ1FZE4_9GAMM</name>
<dbReference type="Proteomes" id="UP000627464">
    <property type="component" value="Unassembled WGS sequence"/>
</dbReference>
<sequence>MHIRLPSSESSMTFSRDYVMENMVYIDEDPCLDFKKTIGAFKNLAERAGSRPEA</sequence>
<proteinExistence type="predicted"/>
<evidence type="ECO:0000313" key="2">
    <source>
        <dbReference type="Proteomes" id="UP000627464"/>
    </source>
</evidence>
<protein>
    <submittedName>
        <fullName evidence="1">Uncharacterized protein</fullName>
    </submittedName>
</protein>
<evidence type="ECO:0000313" key="1">
    <source>
        <dbReference type="EMBL" id="GGA32971.1"/>
    </source>
</evidence>
<gene>
    <name evidence="1" type="ORF">GCM10011328_04780</name>
</gene>
<organism evidence="1 2">
    <name type="scientific">Hafnia psychrotolerans</name>
    <dbReference type="NCBI Taxonomy" id="1477018"/>
    <lineage>
        <taxon>Bacteria</taxon>
        <taxon>Pseudomonadati</taxon>
        <taxon>Pseudomonadota</taxon>
        <taxon>Gammaproteobacteria</taxon>
        <taxon>Enterobacterales</taxon>
        <taxon>Hafniaceae</taxon>
        <taxon>Hafnia</taxon>
    </lineage>
</organism>
<keyword evidence="2" id="KW-1185">Reference proteome</keyword>
<accession>A0ABQ1FZE4</accession>
<reference evidence="2" key="1">
    <citation type="journal article" date="2019" name="Int. J. Syst. Evol. Microbiol.">
        <title>The Global Catalogue of Microorganisms (GCM) 10K type strain sequencing project: providing services to taxonomists for standard genome sequencing and annotation.</title>
        <authorList>
            <consortium name="The Broad Institute Genomics Platform"/>
            <consortium name="The Broad Institute Genome Sequencing Center for Infectious Disease"/>
            <person name="Wu L."/>
            <person name="Ma J."/>
        </authorList>
    </citation>
    <scope>NUCLEOTIDE SEQUENCE [LARGE SCALE GENOMIC DNA]</scope>
    <source>
        <strain evidence="2">CGMCC 1.12806</strain>
    </source>
</reference>
<dbReference type="EMBL" id="BMFZ01000001">
    <property type="protein sequence ID" value="GGA32971.1"/>
    <property type="molecule type" value="Genomic_DNA"/>
</dbReference>